<dbReference type="CDD" id="cd00102">
    <property type="entry name" value="IPT"/>
    <property type="match status" value="1"/>
</dbReference>
<feature type="transmembrane region" description="Helical" evidence="1">
    <location>
        <begin position="934"/>
        <end position="956"/>
    </location>
</feature>
<dbReference type="PANTHER" id="PTHR11319">
    <property type="entry name" value="G PROTEIN-COUPLED RECEPTOR-RELATED"/>
    <property type="match status" value="1"/>
</dbReference>
<keyword evidence="1 3" id="KW-0812">Transmembrane</keyword>
<dbReference type="Pfam" id="PF01833">
    <property type="entry name" value="TIG"/>
    <property type="match status" value="1"/>
</dbReference>
<dbReference type="InterPro" id="IPR014756">
    <property type="entry name" value="Ig_E-set"/>
</dbReference>
<sequence>MECVYRSARELYIVTFSEARIRLNVINRQTGEYLRTEYVPLPSAVSSTPAPAASFQRQLLQFEVINATILNGAVMGATSILLPFSGVSEDILIIPYGVGLVQFYQISSGVQVLLQTTFYEIVDAGIIEGIDNIFVIAAVVGNASVSHWEVALCDNNMPTSVNTTLVPLSTFYSRYGAYVASVCASCTPTKVFGDGDLIVMLFASAGIGMYLTRMSANATVPAYNDSMTTDSMEPYFAMQYFYGSVCDVTATIIDDYASVGYFAMTCGSDPSVIMKFRLSTCYVTGIIALSRVGTDAVTVVRMSIDQSLRMLQVLTPLSRSQQMQKVSLYAVSELTPLLADTKGGTLITVTGEGFISGMTCVFNSVTTTPAIFIDQTSLICVAPPGGTVSCAGEPVEVNLAGAGSTNNAQLLQRVASASIREVINNMTDEALGFLSGSFVTVRGSGFILPSNVSLLLCKLYSPTDLSATSITVVATLISSYEVLCVLPPVPGPVPKPSYLEVSIDGTVFSDSLITYDVVGTPSSLFISAPLSGELTVRAARLTQLPAVYVNVADSVSHPLGIYTNSTHLIQATTASGSTFQLLGTTLLNTSSGLATFSNLSILDPSTGTVQITFNDVEHQWNAYLYFTVVEGEPYQMYFVRYPSNATTNINPTLSIQPVVGILDASGNPLTSLTDKSVDIKTITLEYWYHDLNDQVVVRVVAVSALNAQFRVEGVSITGKHEEPYYLNFSSDLLPVPVLISDAIVVGWCETTEFAIANSTACEACPANAVCDGTFEIRAQDNWWRADNTTLVFYSCGAPYSGDSCYDNGECRPGYSGPRCSLCEQGFGKSGRFCEKCQSSDTNNAIVLIACVALLCLVTLMVYTIVMTSSKDLVPVLFRNLVTYIQILARLSDTNMPWPATLDDLWRFISSIANLQAIDFSPFDCAMKVNFFEKYIVTLLIPWFMIVLVAPLAIIVVKLYTKEDETTATALDVAAACRKEEDESLLHEITEATAQRRVTMIGEPSRRFPASNPLDTKQADVLSPGLASVLHNDVLKAVAEGEARKRLIRTLHHRGRDCHYCKKKKRRAKHESG</sequence>
<protein>
    <submittedName>
        <fullName evidence="3">Transmembrane protein, putative</fullName>
    </submittedName>
</protein>
<proteinExistence type="predicted"/>
<organism evidence="3 4">
    <name type="scientific">Bodo saltans</name>
    <name type="common">Flagellated protozoan</name>
    <dbReference type="NCBI Taxonomy" id="75058"/>
    <lineage>
        <taxon>Eukaryota</taxon>
        <taxon>Discoba</taxon>
        <taxon>Euglenozoa</taxon>
        <taxon>Kinetoplastea</taxon>
        <taxon>Metakinetoplastina</taxon>
        <taxon>Eubodonida</taxon>
        <taxon>Bodonidae</taxon>
        <taxon>Bodo</taxon>
    </lineage>
</organism>
<evidence type="ECO:0000313" key="3">
    <source>
        <dbReference type="EMBL" id="CUG51008.1"/>
    </source>
</evidence>
<gene>
    <name evidence="3" type="ORF">BSAL_80390</name>
</gene>
<dbReference type="EMBL" id="CYKH01000850">
    <property type="protein sequence ID" value="CUG51008.1"/>
    <property type="molecule type" value="Genomic_DNA"/>
</dbReference>
<reference evidence="4" key="1">
    <citation type="submission" date="2015-09" db="EMBL/GenBank/DDBJ databases">
        <authorList>
            <consortium name="Pathogen Informatics"/>
        </authorList>
    </citation>
    <scope>NUCLEOTIDE SEQUENCE [LARGE SCALE GENOMIC DNA]</scope>
    <source>
        <strain evidence="4">Lake Konstanz</strain>
    </source>
</reference>
<dbReference type="Gene3D" id="2.60.40.10">
    <property type="entry name" value="Immunoglobulins"/>
    <property type="match status" value="1"/>
</dbReference>
<keyword evidence="4" id="KW-1185">Reference proteome</keyword>
<name>A0A0S4J517_BODSA</name>
<feature type="domain" description="IPT/TIG" evidence="2">
    <location>
        <begin position="331"/>
        <end position="406"/>
    </location>
</feature>
<dbReference type="InterPro" id="IPR002049">
    <property type="entry name" value="LE_dom"/>
</dbReference>
<accession>A0A0S4J517</accession>
<evidence type="ECO:0000256" key="1">
    <source>
        <dbReference type="SAM" id="Phobius"/>
    </source>
</evidence>
<dbReference type="OrthoDB" id="19138at2759"/>
<dbReference type="InterPro" id="IPR002909">
    <property type="entry name" value="IPT_dom"/>
</dbReference>
<evidence type="ECO:0000259" key="2">
    <source>
        <dbReference type="Pfam" id="PF01833"/>
    </source>
</evidence>
<evidence type="ECO:0000313" key="4">
    <source>
        <dbReference type="Proteomes" id="UP000051952"/>
    </source>
</evidence>
<dbReference type="Proteomes" id="UP000051952">
    <property type="component" value="Unassembled WGS sequence"/>
</dbReference>
<dbReference type="VEuPathDB" id="TriTrypDB:BSAL_80390"/>
<dbReference type="AlphaFoldDB" id="A0A0S4J517"/>
<keyword evidence="1" id="KW-0472">Membrane</keyword>
<keyword evidence="1" id="KW-1133">Transmembrane helix</keyword>
<dbReference type="SUPFAM" id="SSF81296">
    <property type="entry name" value="E set domains"/>
    <property type="match status" value="1"/>
</dbReference>
<dbReference type="PANTHER" id="PTHR11319:SF35">
    <property type="entry name" value="OUTER MEMBRANE PROTEIN PMPC-RELATED"/>
    <property type="match status" value="1"/>
</dbReference>
<dbReference type="CDD" id="cd00055">
    <property type="entry name" value="EGF_Lam"/>
    <property type="match status" value="1"/>
</dbReference>
<dbReference type="InterPro" id="IPR013783">
    <property type="entry name" value="Ig-like_fold"/>
</dbReference>
<feature type="transmembrane region" description="Helical" evidence="1">
    <location>
        <begin position="844"/>
        <end position="865"/>
    </location>
</feature>